<dbReference type="SUPFAM" id="SSF55166">
    <property type="entry name" value="Hedgehog/DD-peptidase"/>
    <property type="match status" value="1"/>
</dbReference>
<dbReference type="Proteomes" id="UP000564629">
    <property type="component" value="Unassembled WGS sequence"/>
</dbReference>
<protein>
    <recommendedName>
        <fullName evidence="3">Peptidase M15C domain-containing protein</fullName>
    </recommendedName>
</protein>
<name>A0A7W8SDL0_9CELL</name>
<feature type="transmembrane region" description="Helical" evidence="2">
    <location>
        <begin position="32"/>
        <end position="53"/>
    </location>
</feature>
<organism evidence="4 5">
    <name type="scientific">Cellulomonas hominis</name>
    <dbReference type="NCBI Taxonomy" id="156981"/>
    <lineage>
        <taxon>Bacteria</taxon>
        <taxon>Bacillati</taxon>
        <taxon>Actinomycetota</taxon>
        <taxon>Actinomycetes</taxon>
        <taxon>Micrococcales</taxon>
        <taxon>Cellulomonadaceae</taxon>
        <taxon>Cellulomonas</taxon>
    </lineage>
</organism>
<comment type="caution">
    <text evidence="4">The sequence shown here is derived from an EMBL/GenBank/DDBJ whole genome shotgun (WGS) entry which is preliminary data.</text>
</comment>
<dbReference type="EMBL" id="JACHDN010000001">
    <property type="protein sequence ID" value="MBB5473110.1"/>
    <property type="molecule type" value="Genomic_DNA"/>
</dbReference>
<dbReference type="InterPro" id="IPR039561">
    <property type="entry name" value="Peptidase_M15C"/>
</dbReference>
<keyword evidence="2" id="KW-1133">Transmembrane helix</keyword>
<evidence type="ECO:0000313" key="4">
    <source>
        <dbReference type="EMBL" id="MBB5473110.1"/>
    </source>
</evidence>
<feature type="domain" description="Peptidase M15C" evidence="3">
    <location>
        <begin position="124"/>
        <end position="188"/>
    </location>
</feature>
<gene>
    <name evidence="4" type="ORF">HNR08_001846</name>
</gene>
<accession>A0A7W8SDL0</accession>
<dbReference type="RefSeq" id="WP_146833273.1">
    <property type="nucleotide sequence ID" value="NZ_BJVQ01000004.1"/>
</dbReference>
<evidence type="ECO:0000256" key="1">
    <source>
        <dbReference type="SAM" id="MobiDB-lite"/>
    </source>
</evidence>
<dbReference type="Gene3D" id="3.30.1380.10">
    <property type="match status" value="1"/>
</dbReference>
<feature type="compositionally biased region" description="Low complexity" evidence="1">
    <location>
        <begin position="1"/>
        <end position="14"/>
    </location>
</feature>
<evidence type="ECO:0000256" key="2">
    <source>
        <dbReference type="SAM" id="Phobius"/>
    </source>
</evidence>
<feature type="region of interest" description="Disordered" evidence="1">
    <location>
        <begin position="1"/>
        <end position="24"/>
    </location>
</feature>
<sequence length="204" mass="20912">MTSTPPTSAPSRPSRPSRPARRAPLAGAPVRAGVLAVVVAAVVVAVLLAAAHLRGDGGGTSQNGWPEVTSGRDSRLVAIPWVTGPVLAGDVAVVLAHVAERFDAEVEPVDVASSWGWARRPVRGGADLSNHASGTAIDLNAPAHPLGATGTFTDEQVAAIRAILEDVAPAVRWGGDYPDRPDEMHFEIVAGPAAVAGVAARLER</sequence>
<keyword evidence="2" id="KW-0472">Membrane</keyword>
<evidence type="ECO:0000259" key="3">
    <source>
        <dbReference type="Pfam" id="PF13539"/>
    </source>
</evidence>
<dbReference type="OrthoDB" id="9810670at2"/>
<proteinExistence type="predicted"/>
<reference evidence="4 5" key="1">
    <citation type="submission" date="2020-08" db="EMBL/GenBank/DDBJ databases">
        <title>Sequencing the genomes of 1000 actinobacteria strains.</title>
        <authorList>
            <person name="Klenk H.-P."/>
        </authorList>
    </citation>
    <scope>NUCLEOTIDE SEQUENCE [LARGE SCALE GENOMIC DNA]</scope>
    <source>
        <strain evidence="4 5">DSM 9581</strain>
    </source>
</reference>
<evidence type="ECO:0000313" key="5">
    <source>
        <dbReference type="Proteomes" id="UP000564629"/>
    </source>
</evidence>
<dbReference type="Pfam" id="PF13539">
    <property type="entry name" value="Peptidase_M15_4"/>
    <property type="match status" value="1"/>
</dbReference>
<dbReference type="InterPro" id="IPR009045">
    <property type="entry name" value="Zn_M74/Hedgehog-like"/>
</dbReference>
<keyword evidence="2" id="KW-0812">Transmembrane</keyword>
<dbReference type="AlphaFoldDB" id="A0A7W8SDL0"/>
<dbReference type="GO" id="GO:0008233">
    <property type="term" value="F:peptidase activity"/>
    <property type="evidence" value="ECO:0007669"/>
    <property type="project" value="InterPro"/>
</dbReference>